<evidence type="ECO:0000256" key="4">
    <source>
        <dbReference type="ARBA" id="ARBA00022670"/>
    </source>
</evidence>
<dbReference type="NCBIfam" id="TIGR02074">
    <property type="entry name" value="PBP_1a_fam"/>
    <property type="match status" value="1"/>
</dbReference>
<evidence type="ECO:0000256" key="11">
    <source>
        <dbReference type="ARBA" id="ARBA00023316"/>
    </source>
</evidence>
<dbReference type="Pfam" id="PF00912">
    <property type="entry name" value="Transgly"/>
    <property type="match status" value="1"/>
</dbReference>
<evidence type="ECO:0000256" key="9">
    <source>
        <dbReference type="ARBA" id="ARBA00022984"/>
    </source>
</evidence>
<feature type="domain" description="Glycosyl transferase family 51" evidence="17">
    <location>
        <begin position="79"/>
        <end position="253"/>
    </location>
</feature>
<dbReference type="FunFam" id="1.10.3810.10:FF:000001">
    <property type="entry name" value="Penicillin-binding protein 1A"/>
    <property type="match status" value="1"/>
</dbReference>
<evidence type="ECO:0000256" key="1">
    <source>
        <dbReference type="ARBA" id="ARBA00007090"/>
    </source>
</evidence>
<evidence type="ECO:0000256" key="10">
    <source>
        <dbReference type="ARBA" id="ARBA00023268"/>
    </source>
</evidence>
<keyword evidence="7" id="KW-0378">Hydrolase</keyword>
<dbReference type="PANTHER" id="PTHR32282">
    <property type="entry name" value="BINDING PROTEIN TRANSPEPTIDASE, PUTATIVE-RELATED"/>
    <property type="match status" value="1"/>
</dbReference>
<feature type="compositionally biased region" description="Gly residues" evidence="14">
    <location>
        <begin position="845"/>
        <end position="903"/>
    </location>
</feature>
<keyword evidence="8" id="KW-0133">Cell shape</keyword>
<feature type="transmembrane region" description="Helical" evidence="15">
    <location>
        <begin position="32"/>
        <end position="55"/>
    </location>
</feature>
<evidence type="ECO:0000256" key="7">
    <source>
        <dbReference type="ARBA" id="ARBA00022801"/>
    </source>
</evidence>
<comment type="similarity">
    <text evidence="1">In the C-terminal section; belongs to the transpeptidase family.</text>
</comment>
<protein>
    <submittedName>
        <fullName evidence="18">Penicillin-binding protein 1A</fullName>
    </submittedName>
</protein>
<comment type="catalytic activity">
    <reaction evidence="12">
        <text>Preferential cleavage: (Ac)2-L-Lys-D-Ala-|-D-Ala. Also transpeptidation of peptidyl-alanyl moieties that are N-acyl substituents of D-alanine.</text>
        <dbReference type="EC" id="3.4.16.4"/>
    </reaction>
</comment>
<dbReference type="GO" id="GO:0008955">
    <property type="term" value="F:peptidoglycan glycosyltransferase activity"/>
    <property type="evidence" value="ECO:0007669"/>
    <property type="project" value="UniProtKB-EC"/>
</dbReference>
<feature type="compositionally biased region" description="Basic and acidic residues" evidence="14">
    <location>
        <begin position="1"/>
        <end position="13"/>
    </location>
</feature>
<dbReference type="EMBL" id="FMAU01000001">
    <property type="protein sequence ID" value="SCB83916.1"/>
    <property type="molecule type" value="Genomic_DNA"/>
</dbReference>
<dbReference type="GO" id="GO:0008658">
    <property type="term" value="F:penicillin binding"/>
    <property type="evidence" value="ECO:0007669"/>
    <property type="project" value="InterPro"/>
</dbReference>
<name>A0A0V8HL56_9BACI</name>
<organism evidence="18 19">
    <name type="scientific">[Bacillus] enclensis</name>
    <dbReference type="NCBI Taxonomy" id="1402860"/>
    <lineage>
        <taxon>Bacteria</taxon>
        <taxon>Bacillati</taxon>
        <taxon>Bacillota</taxon>
        <taxon>Bacilli</taxon>
        <taxon>Bacillales</taxon>
        <taxon>Bacillaceae</taxon>
        <taxon>Rossellomorea</taxon>
    </lineage>
</organism>
<dbReference type="SUPFAM" id="SSF56601">
    <property type="entry name" value="beta-lactamase/transpeptidase-like"/>
    <property type="match status" value="1"/>
</dbReference>
<sequence length="916" mass="98993">MAGQYKSREEKRLAQQKSKPNKTKKGSMVKRVIISLFIIGIIGMLAGAGLFAYYASSAPKLDEKLLKDPVASEIYDMNGELITTVGKENREYANFDEIPQVMQDAVLATEDNRFYKHNGIDLIRLGGAVIANVTGGFGSEGASTITQQVIKGSFLSPDKTLKRKAQEAWLALKLEQEYTKEEIFEMYFNKVYMSGGIHGMATAADYYYGKEIKDIKLHEAALIAGLPQSPNNYNPFKHPEKAEKRRNIVLSLMAQHGKISEKEKEEAQKIPITEGLVSEEELAAENGNKYPAYVDAVIDEVEKMGDFNLFSDGLKIYTTLDTNAQKRVEQILAGEAIDFAYPDKEDALMQAGITLMDTQSGEIRAIGGGRNTEESVQRGFNYAIDTKRQPGSTIKPLLDYGPAVENLKWSTYHILKDEPYKYSNGAEINNYDMQHKGPITIREALWDSRNVTALKAFQEVGEEKAEEFVNGLGLDFDHYYESASIGAVSPGMNSVQMAGAYAAFGNEGVYNKPHAVKKVVLRDGETEIKHDDKPKPAMKEYTAYMISDMLKSVIDHPRGTGAYAKVPGLPMAGKSGTTNYDQKTREANNIPKSHAPDSWFVGYTTNYTAAVWTGFDQQNKNSLSPADRHIAQFIVKDLMGYVHEGVDTADFKKPDSVVEVQVEEGSNPARLPSDYTPDDKIITELFVKGTEPTKVSKEYDKLDAPKGLKGKYNKKDKTITLAWDYDKKKKDGVTFEVSVLINGADKQTLTTTDKNGLNVENITSSGTFTFEVVAIKGDERSDPATVDVNVKGEKEDKKEDKKENENGQGNEDGQENENGPGNGQDDNGTGNDQGGDGGTGDEGDGTGGDGTGGGDGGTGEGDGTGGTGGGDGGTGEGDGTGGTGGGDGGTGEGDGTGGTGNDGGTSTESSPGLFNQ</sequence>
<feature type="region of interest" description="Disordered" evidence="14">
    <location>
        <begin position="783"/>
        <end position="916"/>
    </location>
</feature>
<dbReference type="Proteomes" id="UP000181997">
    <property type="component" value="Unassembled WGS sequence"/>
</dbReference>
<keyword evidence="4" id="KW-0645">Protease</keyword>
<comment type="similarity">
    <text evidence="2">In the N-terminal section; belongs to the glycosyltransferase 51 family.</text>
</comment>
<evidence type="ECO:0000256" key="15">
    <source>
        <dbReference type="SAM" id="Phobius"/>
    </source>
</evidence>
<gene>
    <name evidence="18" type="ORF">GA0061094_0854</name>
</gene>
<dbReference type="GO" id="GO:0009002">
    <property type="term" value="F:serine-type D-Ala-D-Ala carboxypeptidase activity"/>
    <property type="evidence" value="ECO:0007669"/>
    <property type="project" value="UniProtKB-EC"/>
</dbReference>
<dbReference type="GO" id="GO:0006508">
    <property type="term" value="P:proteolysis"/>
    <property type="evidence" value="ECO:0007669"/>
    <property type="project" value="UniProtKB-KW"/>
</dbReference>
<dbReference type="RefSeq" id="WP_058297620.1">
    <property type="nucleotide sequence ID" value="NZ_FMAU01000001.1"/>
</dbReference>
<keyword evidence="3" id="KW-0121">Carboxypeptidase</keyword>
<feature type="domain" description="Penicillin-binding protein transpeptidase" evidence="16">
    <location>
        <begin position="352"/>
        <end position="639"/>
    </location>
</feature>
<keyword evidence="15" id="KW-0472">Membrane</keyword>
<keyword evidence="19" id="KW-1185">Reference proteome</keyword>
<evidence type="ECO:0000256" key="2">
    <source>
        <dbReference type="ARBA" id="ARBA00007739"/>
    </source>
</evidence>
<dbReference type="Pfam" id="PF00905">
    <property type="entry name" value="Transpeptidase"/>
    <property type="match status" value="1"/>
</dbReference>
<feature type="region of interest" description="Disordered" evidence="14">
    <location>
        <begin position="1"/>
        <end position="24"/>
    </location>
</feature>
<dbReference type="InterPro" id="IPR050396">
    <property type="entry name" value="Glycosyltr_51/Transpeptidase"/>
</dbReference>
<dbReference type="InterPro" id="IPR013783">
    <property type="entry name" value="Ig-like_fold"/>
</dbReference>
<dbReference type="SUPFAM" id="SSF53955">
    <property type="entry name" value="Lysozyme-like"/>
    <property type="match status" value="1"/>
</dbReference>
<evidence type="ECO:0000256" key="8">
    <source>
        <dbReference type="ARBA" id="ARBA00022960"/>
    </source>
</evidence>
<keyword evidence="10" id="KW-0511">Multifunctional enzyme</keyword>
<keyword evidence="15" id="KW-0812">Transmembrane</keyword>
<dbReference type="GO" id="GO:0071555">
    <property type="term" value="P:cell wall organization"/>
    <property type="evidence" value="ECO:0007669"/>
    <property type="project" value="UniProtKB-KW"/>
</dbReference>
<evidence type="ECO:0000256" key="12">
    <source>
        <dbReference type="ARBA" id="ARBA00034000"/>
    </source>
</evidence>
<keyword evidence="11" id="KW-0961">Cell wall biogenesis/degradation</keyword>
<dbReference type="GO" id="GO:0009252">
    <property type="term" value="P:peptidoglycan biosynthetic process"/>
    <property type="evidence" value="ECO:0007669"/>
    <property type="project" value="UniProtKB-KW"/>
</dbReference>
<accession>A0A0V8HL56</accession>
<dbReference type="GO" id="GO:0030288">
    <property type="term" value="C:outer membrane-bounded periplasmic space"/>
    <property type="evidence" value="ECO:0007669"/>
    <property type="project" value="TreeGrafter"/>
</dbReference>
<evidence type="ECO:0000313" key="18">
    <source>
        <dbReference type="EMBL" id="SCB83916.1"/>
    </source>
</evidence>
<dbReference type="InterPro" id="IPR023346">
    <property type="entry name" value="Lysozyme-like_dom_sf"/>
</dbReference>
<keyword evidence="15" id="KW-1133">Transmembrane helix</keyword>
<dbReference type="InterPro" id="IPR001460">
    <property type="entry name" value="PCN-bd_Tpept"/>
</dbReference>
<dbReference type="Gene3D" id="2.60.40.10">
    <property type="entry name" value="Immunoglobulins"/>
    <property type="match status" value="1"/>
</dbReference>
<evidence type="ECO:0000259" key="17">
    <source>
        <dbReference type="Pfam" id="PF00912"/>
    </source>
</evidence>
<proteinExistence type="inferred from homology"/>
<dbReference type="AlphaFoldDB" id="A0A0V8HL56"/>
<keyword evidence="9" id="KW-0573">Peptidoglycan synthesis</keyword>
<evidence type="ECO:0000256" key="13">
    <source>
        <dbReference type="ARBA" id="ARBA00049902"/>
    </source>
</evidence>
<dbReference type="PANTHER" id="PTHR32282:SF29">
    <property type="entry name" value="PENICILLIN-BINDING PROTEIN 1A"/>
    <property type="match status" value="1"/>
</dbReference>
<feature type="compositionally biased region" description="Low complexity" evidence="14">
    <location>
        <begin position="806"/>
        <end position="830"/>
    </location>
</feature>
<keyword evidence="5" id="KW-0328">Glycosyltransferase</keyword>
<evidence type="ECO:0000256" key="3">
    <source>
        <dbReference type="ARBA" id="ARBA00022645"/>
    </source>
</evidence>
<dbReference type="GO" id="GO:0008360">
    <property type="term" value="P:regulation of cell shape"/>
    <property type="evidence" value="ECO:0007669"/>
    <property type="project" value="UniProtKB-KW"/>
</dbReference>
<evidence type="ECO:0000256" key="6">
    <source>
        <dbReference type="ARBA" id="ARBA00022679"/>
    </source>
</evidence>
<dbReference type="Gene3D" id="3.40.710.10">
    <property type="entry name" value="DD-peptidase/beta-lactamase superfamily"/>
    <property type="match status" value="1"/>
</dbReference>
<evidence type="ECO:0000256" key="5">
    <source>
        <dbReference type="ARBA" id="ARBA00022676"/>
    </source>
</evidence>
<comment type="catalytic activity">
    <reaction evidence="13">
        <text>[GlcNAc-(1-&gt;4)-Mur2Ac(oyl-L-Ala-gamma-D-Glu-L-Lys-D-Ala-D-Ala)](n)-di-trans,octa-cis-undecaprenyl diphosphate + beta-D-GlcNAc-(1-&gt;4)-Mur2Ac(oyl-L-Ala-gamma-D-Glu-L-Lys-D-Ala-D-Ala)-di-trans,octa-cis-undecaprenyl diphosphate = [GlcNAc-(1-&gt;4)-Mur2Ac(oyl-L-Ala-gamma-D-Glu-L-Lys-D-Ala-D-Ala)](n+1)-di-trans,octa-cis-undecaprenyl diphosphate + di-trans,octa-cis-undecaprenyl diphosphate + H(+)</text>
        <dbReference type="Rhea" id="RHEA:23708"/>
        <dbReference type="Rhea" id="RHEA-COMP:9602"/>
        <dbReference type="Rhea" id="RHEA-COMP:9603"/>
        <dbReference type="ChEBI" id="CHEBI:15378"/>
        <dbReference type="ChEBI" id="CHEBI:58405"/>
        <dbReference type="ChEBI" id="CHEBI:60033"/>
        <dbReference type="ChEBI" id="CHEBI:78435"/>
        <dbReference type="EC" id="2.4.99.28"/>
    </reaction>
</comment>
<reference evidence="19" key="1">
    <citation type="submission" date="2016-08" db="EMBL/GenBank/DDBJ databases">
        <authorList>
            <person name="Varghese N."/>
            <person name="Submissions Spin"/>
        </authorList>
    </citation>
    <scope>NUCLEOTIDE SEQUENCE [LARGE SCALE GENOMIC DNA]</scope>
    <source>
        <strain evidence="19">SGD-1123</strain>
    </source>
</reference>
<dbReference type="Gene3D" id="1.10.3810.10">
    <property type="entry name" value="Biosynthetic peptidoglycan transglycosylase-like"/>
    <property type="match status" value="1"/>
</dbReference>
<dbReference type="InterPro" id="IPR001264">
    <property type="entry name" value="Glyco_trans_51"/>
</dbReference>
<dbReference type="InterPro" id="IPR036950">
    <property type="entry name" value="PBP_transglycosylase"/>
</dbReference>
<keyword evidence="6" id="KW-0808">Transferase</keyword>
<evidence type="ECO:0000313" key="19">
    <source>
        <dbReference type="Proteomes" id="UP000181997"/>
    </source>
</evidence>
<feature type="compositionally biased region" description="Polar residues" evidence="14">
    <location>
        <begin position="906"/>
        <end position="916"/>
    </location>
</feature>
<dbReference type="InterPro" id="IPR012338">
    <property type="entry name" value="Beta-lactam/transpept-like"/>
</dbReference>
<evidence type="ECO:0000256" key="14">
    <source>
        <dbReference type="SAM" id="MobiDB-lite"/>
    </source>
</evidence>
<evidence type="ECO:0000259" key="16">
    <source>
        <dbReference type="Pfam" id="PF00905"/>
    </source>
</evidence>
<dbReference type="OrthoDB" id="9766909at2"/>
<feature type="compositionally biased region" description="Basic and acidic residues" evidence="14">
    <location>
        <begin position="790"/>
        <end position="805"/>
    </location>
</feature>